<proteinExistence type="predicted"/>
<organism evidence="2 3">
    <name type="scientific">Myripristis murdjan</name>
    <name type="common">pinecone soldierfish</name>
    <dbReference type="NCBI Taxonomy" id="586833"/>
    <lineage>
        <taxon>Eukaryota</taxon>
        <taxon>Metazoa</taxon>
        <taxon>Chordata</taxon>
        <taxon>Craniata</taxon>
        <taxon>Vertebrata</taxon>
        <taxon>Euteleostomi</taxon>
        <taxon>Actinopterygii</taxon>
        <taxon>Neopterygii</taxon>
        <taxon>Teleostei</taxon>
        <taxon>Neoteleostei</taxon>
        <taxon>Acanthomorphata</taxon>
        <taxon>Holocentriformes</taxon>
        <taxon>Holocentridae</taxon>
        <taxon>Myripristis</taxon>
    </lineage>
</organism>
<reference evidence="2" key="2">
    <citation type="submission" date="2025-08" db="UniProtKB">
        <authorList>
            <consortium name="Ensembl"/>
        </authorList>
    </citation>
    <scope>IDENTIFICATION</scope>
</reference>
<accession>A0A667ZNQ1</accession>
<dbReference type="Ensembl" id="ENSMMDT00005045421.1">
    <property type="protein sequence ID" value="ENSMMDP00005044535.1"/>
    <property type="gene ID" value="ENSMMDG00005020443.1"/>
</dbReference>
<keyword evidence="3" id="KW-1185">Reference proteome</keyword>
<dbReference type="AlphaFoldDB" id="A0A667ZNQ1"/>
<dbReference type="GeneTree" id="ENSGT00990000204195"/>
<dbReference type="InParanoid" id="A0A667ZNQ1"/>
<feature type="region of interest" description="Disordered" evidence="1">
    <location>
        <begin position="33"/>
        <end position="83"/>
    </location>
</feature>
<evidence type="ECO:0000256" key="1">
    <source>
        <dbReference type="SAM" id="MobiDB-lite"/>
    </source>
</evidence>
<reference evidence="2" key="1">
    <citation type="submission" date="2019-06" db="EMBL/GenBank/DDBJ databases">
        <authorList>
            <consortium name="Wellcome Sanger Institute Data Sharing"/>
        </authorList>
    </citation>
    <scope>NUCLEOTIDE SEQUENCE [LARGE SCALE GENOMIC DNA]</scope>
</reference>
<dbReference type="Proteomes" id="UP000472263">
    <property type="component" value="Chromosome 10"/>
</dbReference>
<evidence type="ECO:0000313" key="3">
    <source>
        <dbReference type="Proteomes" id="UP000472263"/>
    </source>
</evidence>
<evidence type="ECO:0000313" key="2">
    <source>
        <dbReference type="Ensembl" id="ENSMMDP00005044535.1"/>
    </source>
</evidence>
<sequence length="114" mass="13204">MQDCKGSFSAPCPPVLMTVWMTFATWPLRSELSSLTRSSRQVQRTAREPASRISPTVRSDSCDDANKCRPEERQDHRNSAHTVSQRDGLTEHYYLWRYSWMGTTFLPHCVTSYE</sequence>
<feature type="compositionally biased region" description="Basic and acidic residues" evidence="1">
    <location>
        <begin position="60"/>
        <end position="78"/>
    </location>
</feature>
<name>A0A667ZNQ1_9TELE</name>
<protein>
    <submittedName>
        <fullName evidence="2">Uncharacterized protein</fullName>
    </submittedName>
</protein>
<reference evidence="2" key="3">
    <citation type="submission" date="2025-09" db="UniProtKB">
        <authorList>
            <consortium name="Ensembl"/>
        </authorList>
    </citation>
    <scope>IDENTIFICATION</scope>
</reference>